<dbReference type="RefSeq" id="WP_306076969.1">
    <property type="nucleotide sequence ID" value="NZ_JAROBZ020000001.1"/>
</dbReference>
<name>A0ABV4YPV8_9BACI</name>
<accession>A0ABV4YPV8</accession>
<gene>
    <name evidence="1" type="ORF">P5G62_005555</name>
</gene>
<organism evidence="1 2">
    <name type="scientific">Neobacillus driksii</name>
    <dbReference type="NCBI Taxonomy" id="3035913"/>
    <lineage>
        <taxon>Bacteria</taxon>
        <taxon>Bacillati</taxon>
        <taxon>Bacillota</taxon>
        <taxon>Bacilli</taxon>
        <taxon>Bacillales</taxon>
        <taxon>Bacillaceae</taxon>
        <taxon>Neobacillus</taxon>
    </lineage>
</organism>
<protein>
    <recommendedName>
        <fullName evidence="3">LXG domain-containing protein</fullName>
    </recommendedName>
</protein>
<evidence type="ECO:0000313" key="2">
    <source>
        <dbReference type="Proteomes" id="UP001241748"/>
    </source>
</evidence>
<proteinExistence type="predicted"/>
<evidence type="ECO:0008006" key="3">
    <source>
        <dbReference type="Google" id="ProtNLM"/>
    </source>
</evidence>
<evidence type="ECO:0000313" key="1">
    <source>
        <dbReference type="EMBL" id="MFB3166571.1"/>
    </source>
</evidence>
<comment type="caution">
    <text evidence="1">The sequence shown here is derived from an EMBL/GenBank/DDBJ whole genome shotgun (WGS) entry which is preliminary data.</text>
</comment>
<dbReference type="Proteomes" id="UP001241748">
    <property type="component" value="Unassembled WGS sequence"/>
</dbReference>
<sequence>MEEYLNHFQSSIEQYLEDIYEIEQKQIEINSGATETFKKYREYLSKMNSLGSMKKEHADQAKVYGDEIKELKLQINPLYGELVQKSGELLRIAQQGFKDVYGVKDGEKEKLKNEIKHKHGPSSLTLIGTKNRDVIDLVWEGRNQSVHVKDGLRRHITDVFDDLKDDFPPRFDNYLSENMAYEVVSLLDWLLDIEEVLPQEQIDEKSDGFSFLKAMGLDKPLPEAKKIGYDKFRDFMLRLG</sequence>
<keyword evidence="2" id="KW-1185">Reference proteome</keyword>
<dbReference type="EMBL" id="JAROBZ020000001">
    <property type="protein sequence ID" value="MFB3166571.1"/>
    <property type="molecule type" value="Genomic_DNA"/>
</dbReference>
<reference evidence="1 2" key="1">
    <citation type="submission" date="2024-05" db="EMBL/GenBank/DDBJ databases">
        <authorList>
            <person name="Venkateswaran K."/>
        </authorList>
    </citation>
    <scope>NUCLEOTIDE SEQUENCE [LARGE SCALE GENOMIC DNA]</scope>
    <source>
        <strain evidence="1 2">179-C4-2-HS</strain>
    </source>
</reference>